<dbReference type="GO" id="GO:0046677">
    <property type="term" value="P:response to antibiotic"/>
    <property type="evidence" value="ECO:0007669"/>
    <property type="project" value="TreeGrafter"/>
</dbReference>
<accession>A0A1G7D7T9</accession>
<evidence type="ECO:0000313" key="8">
    <source>
        <dbReference type="EMBL" id="SDE47704.1"/>
    </source>
</evidence>
<evidence type="ECO:0000256" key="2">
    <source>
        <dbReference type="ARBA" id="ARBA00009477"/>
    </source>
</evidence>
<dbReference type="Pfam" id="PF25967">
    <property type="entry name" value="RND-MFP_C"/>
    <property type="match status" value="1"/>
</dbReference>
<dbReference type="Gene3D" id="2.40.420.20">
    <property type="match status" value="1"/>
</dbReference>
<name>A0A1G7D7T9_9BACT</name>
<dbReference type="InterPro" id="IPR058624">
    <property type="entry name" value="MdtA-like_HH"/>
</dbReference>
<dbReference type="PANTHER" id="PTHR30158:SF3">
    <property type="entry name" value="MULTIDRUG EFFLUX PUMP SUBUNIT ACRA-RELATED"/>
    <property type="match status" value="1"/>
</dbReference>
<evidence type="ECO:0000259" key="7">
    <source>
        <dbReference type="Pfam" id="PF25967"/>
    </source>
</evidence>
<dbReference type="Gene3D" id="2.40.50.100">
    <property type="match status" value="1"/>
</dbReference>
<feature type="domain" description="Multidrug resistance protein MdtA-like alpha-helical hairpin" evidence="4">
    <location>
        <begin position="107"/>
        <end position="176"/>
    </location>
</feature>
<dbReference type="GO" id="GO:0005886">
    <property type="term" value="C:plasma membrane"/>
    <property type="evidence" value="ECO:0007669"/>
    <property type="project" value="UniProtKB-SubCell"/>
</dbReference>
<dbReference type="Gene3D" id="1.10.287.470">
    <property type="entry name" value="Helix hairpin bin"/>
    <property type="match status" value="1"/>
</dbReference>
<dbReference type="Gene3D" id="2.40.30.170">
    <property type="match status" value="1"/>
</dbReference>
<dbReference type="Proteomes" id="UP000243205">
    <property type="component" value="Unassembled WGS sequence"/>
</dbReference>
<dbReference type="SUPFAM" id="SSF111369">
    <property type="entry name" value="HlyD-like secretion proteins"/>
    <property type="match status" value="1"/>
</dbReference>
<sequence length="386" mass="41911">MKRPLSGNFAVLLLLLLGLCLSGCQRTSDAAPQTPQSAPPQVSVLRLEPQPLTLSTRLPGRVSAYLVAEVRPQVEGHILKRQFTEGSDVRQGQVLYQIDPAIYRAQLASTAAVLLEAEADLVTLQLKERRLRELVEVKAVSQQEYDDVHAALKQAQARIASAAAARDLQQIYLDYTRITAPISGRIGISNVTTGALVSTHQTAPLATIQQIDPVYVDLTQSSAELLRLKRSLMATQDTARAASARVRLELEDGSPYPQTGTLQFSDISVDEATGSVTLRCRFDNPQHLLLPGLFVRAQVEEGTLEQALLVPQRAVSRLPDGTATVLLVEADGTVTQRPIEVERAVDHNWLVRSGLQGGEEIILEGIQKIRPGMKVSTVPFAGTAAE</sequence>
<feature type="domain" description="Multidrug resistance protein MdtA-like barrel-sandwich hybrid" evidence="5">
    <location>
        <begin position="67"/>
        <end position="209"/>
    </location>
</feature>
<evidence type="ECO:0000256" key="1">
    <source>
        <dbReference type="ARBA" id="ARBA00004196"/>
    </source>
</evidence>
<dbReference type="OrthoDB" id="9772050at2"/>
<evidence type="ECO:0000256" key="3">
    <source>
        <dbReference type="SAM" id="SignalP"/>
    </source>
</evidence>
<dbReference type="FunFam" id="2.40.420.20:FF:000001">
    <property type="entry name" value="Efflux RND transporter periplasmic adaptor subunit"/>
    <property type="match status" value="1"/>
</dbReference>
<dbReference type="InterPro" id="IPR006143">
    <property type="entry name" value="RND_pump_MFP"/>
</dbReference>
<evidence type="ECO:0000259" key="5">
    <source>
        <dbReference type="Pfam" id="PF25917"/>
    </source>
</evidence>
<evidence type="ECO:0000313" key="9">
    <source>
        <dbReference type="Proteomes" id="UP000243205"/>
    </source>
</evidence>
<dbReference type="Pfam" id="PF25876">
    <property type="entry name" value="HH_MFP_RND"/>
    <property type="match status" value="1"/>
</dbReference>
<dbReference type="STRING" id="57664.SAMN05661003_11259"/>
<dbReference type="EMBL" id="FNAQ01000012">
    <property type="protein sequence ID" value="SDE47704.1"/>
    <property type="molecule type" value="Genomic_DNA"/>
</dbReference>
<dbReference type="PANTHER" id="PTHR30158">
    <property type="entry name" value="ACRA/E-RELATED COMPONENT OF DRUG EFFLUX TRANSPORTER"/>
    <property type="match status" value="1"/>
</dbReference>
<dbReference type="Pfam" id="PF25944">
    <property type="entry name" value="Beta-barrel_RND"/>
    <property type="match status" value="1"/>
</dbReference>
<feature type="domain" description="Multidrug resistance protein MdtA-like beta-barrel" evidence="6">
    <location>
        <begin position="213"/>
        <end position="303"/>
    </location>
</feature>
<organism evidence="8 9">
    <name type="scientific">Desulfuromonas thiophila</name>
    <dbReference type="NCBI Taxonomy" id="57664"/>
    <lineage>
        <taxon>Bacteria</taxon>
        <taxon>Pseudomonadati</taxon>
        <taxon>Thermodesulfobacteriota</taxon>
        <taxon>Desulfuromonadia</taxon>
        <taxon>Desulfuromonadales</taxon>
        <taxon>Desulfuromonadaceae</taxon>
        <taxon>Desulfuromonas</taxon>
    </lineage>
</organism>
<dbReference type="AlphaFoldDB" id="A0A1G7D7T9"/>
<evidence type="ECO:0000259" key="6">
    <source>
        <dbReference type="Pfam" id="PF25944"/>
    </source>
</evidence>
<keyword evidence="3" id="KW-0732">Signal</keyword>
<dbReference type="NCBIfam" id="TIGR01730">
    <property type="entry name" value="RND_mfp"/>
    <property type="match status" value="1"/>
</dbReference>
<dbReference type="InterPro" id="IPR058627">
    <property type="entry name" value="MdtA-like_C"/>
</dbReference>
<dbReference type="GO" id="GO:0022857">
    <property type="term" value="F:transmembrane transporter activity"/>
    <property type="evidence" value="ECO:0007669"/>
    <property type="project" value="InterPro"/>
</dbReference>
<keyword evidence="9" id="KW-1185">Reference proteome</keyword>
<comment type="subcellular location">
    <subcellularLocation>
        <location evidence="1">Cell envelope</location>
    </subcellularLocation>
</comment>
<proteinExistence type="inferred from homology"/>
<feature type="chain" id="PRO_5017191949" evidence="3">
    <location>
        <begin position="31"/>
        <end position="386"/>
    </location>
</feature>
<dbReference type="RefSeq" id="WP_092079320.1">
    <property type="nucleotide sequence ID" value="NZ_FNAQ01000012.1"/>
</dbReference>
<feature type="signal peptide" evidence="3">
    <location>
        <begin position="1"/>
        <end position="30"/>
    </location>
</feature>
<feature type="domain" description="Multidrug resistance protein MdtA-like C-terminal permuted SH3" evidence="7">
    <location>
        <begin position="306"/>
        <end position="368"/>
    </location>
</feature>
<evidence type="ECO:0000259" key="4">
    <source>
        <dbReference type="Pfam" id="PF25876"/>
    </source>
</evidence>
<dbReference type="Pfam" id="PF25917">
    <property type="entry name" value="BSH_RND"/>
    <property type="match status" value="1"/>
</dbReference>
<dbReference type="InterPro" id="IPR058625">
    <property type="entry name" value="MdtA-like_BSH"/>
</dbReference>
<gene>
    <name evidence="8" type="ORF">SAMN05661003_11259</name>
</gene>
<protein>
    <submittedName>
        <fullName evidence="8">Membrane fusion protein, multidrug efflux system</fullName>
    </submittedName>
</protein>
<comment type="similarity">
    <text evidence="2">Belongs to the membrane fusion protein (MFP) (TC 8.A.1) family.</text>
</comment>
<dbReference type="InterPro" id="IPR058626">
    <property type="entry name" value="MdtA-like_b-barrel"/>
</dbReference>
<reference evidence="9" key="1">
    <citation type="submission" date="2016-10" db="EMBL/GenBank/DDBJ databases">
        <authorList>
            <person name="Varghese N."/>
            <person name="Submissions S."/>
        </authorList>
    </citation>
    <scope>NUCLEOTIDE SEQUENCE [LARGE SCALE GENOMIC DNA]</scope>
    <source>
        <strain evidence="9">DSM 8987</strain>
    </source>
</reference>